<dbReference type="InterPro" id="IPR013320">
    <property type="entry name" value="ConA-like_dom_sf"/>
</dbReference>
<name>A0ABY6K6A0_9ARAC</name>
<dbReference type="Gene3D" id="4.10.900.10">
    <property type="entry name" value="TCF3-CBD (Catenin binding domain)"/>
    <property type="match status" value="1"/>
</dbReference>
<dbReference type="InterPro" id="IPR001791">
    <property type="entry name" value="Laminin_G"/>
</dbReference>
<dbReference type="PROSITE" id="PS50025">
    <property type="entry name" value="LAM_G_DOMAIN"/>
    <property type="match status" value="2"/>
</dbReference>
<dbReference type="SMART" id="SM00181">
    <property type="entry name" value="EGF"/>
    <property type="match status" value="4"/>
</dbReference>
<dbReference type="Pfam" id="PF00008">
    <property type="entry name" value="EGF"/>
    <property type="match status" value="1"/>
</dbReference>
<dbReference type="PROSITE" id="PS00022">
    <property type="entry name" value="EGF_1"/>
    <property type="match status" value="3"/>
</dbReference>
<feature type="domain" description="Laminin G" evidence="5">
    <location>
        <begin position="477"/>
        <end position="647"/>
    </location>
</feature>
<evidence type="ECO:0000259" key="5">
    <source>
        <dbReference type="PROSITE" id="PS50025"/>
    </source>
</evidence>
<dbReference type="PANTHER" id="PTHR24044:SF488">
    <property type="entry name" value="NEUROGENIC LOCUS PROTEIN DELTA"/>
    <property type="match status" value="1"/>
</dbReference>
<feature type="domain" description="EGF-like" evidence="6">
    <location>
        <begin position="107"/>
        <end position="140"/>
    </location>
</feature>
<dbReference type="InterPro" id="IPR050906">
    <property type="entry name" value="Notch_signaling"/>
</dbReference>
<feature type="region of interest" description="Disordered" evidence="3">
    <location>
        <begin position="698"/>
        <end position="719"/>
    </location>
</feature>
<keyword evidence="4" id="KW-0472">Membrane</keyword>
<feature type="domain" description="EGF-like" evidence="6">
    <location>
        <begin position="141"/>
        <end position="177"/>
    </location>
</feature>
<dbReference type="Pfam" id="PF00054">
    <property type="entry name" value="Laminin_G_1"/>
    <property type="match status" value="1"/>
</dbReference>
<evidence type="ECO:0000313" key="7">
    <source>
        <dbReference type="EMBL" id="UYV64339.1"/>
    </source>
</evidence>
<dbReference type="Gene3D" id="2.60.120.200">
    <property type="match status" value="2"/>
</dbReference>
<dbReference type="Pfam" id="PF02210">
    <property type="entry name" value="Laminin_G_2"/>
    <property type="match status" value="1"/>
</dbReference>
<feature type="disulfide bond" evidence="2">
    <location>
        <begin position="167"/>
        <end position="176"/>
    </location>
</feature>
<evidence type="ECO:0000313" key="8">
    <source>
        <dbReference type="Proteomes" id="UP001235939"/>
    </source>
</evidence>
<dbReference type="Proteomes" id="UP001235939">
    <property type="component" value="Chromosome 03"/>
</dbReference>
<protein>
    <submittedName>
        <fullName evidence="7">FAT4</fullName>
    </submittedName>
</protein>
<feature type="compositionally biased region" description="Polar residues" evidence="3">
    <location>
        <begin position="928"/>
        <end position="968"/>
    </location>
</feature>
<feature type="disulfide bond" evidence="2">
    <location>
        <begin position="130"/>
        <end position="139"/>
    </location>
</feature>
<reference evidence="7 8" key="1">
    <citation type="submission" date="2022-01" db="EMBL/GenBank/DDBJ databases">
        <title>A chromosomal length assembly of Cordylochernes scorpioides.</title>
        <authorList>
            <person name="Zeh D."/>
            <person name="Zeh J."/>
        </authorList>
    </citation>
    <scope>NUCLEOTIDE SEQUENCE [LARGE SCALE GENOMIC DNA]</scope>
    <source>
        <strain evidence="7">IN4F17</strain>
        <tissue evidence="7">Whole Body</tissue>
    </source>
</reference>
<evidence type="ECO:0000256" key="2">
    <source>
        <dbReference type="PROSITE-ProRule" id="PRU00076"/>
    </source>
</evidence>
<gene>
    <name evidence="7" type="ORF">LAZ67_3000331</name>
</gene>
<feature type="region of interest" description="Disordered" evidence="3">
    <location>
        <begin position="928"/>
        <end position="969"/>
    </location>
</feature>
<accession>A0ABY6K6A0</accession>
<dbReference type="SUPFAM" id="SSF49899">
    <property type="entry name" value="Concanavalin A-like lectins/glucanases"/>
    <property type="match status" value="2"/>
</dbReference>
<comment type="caution">
    <text evidence="2">Lacks conserved residue(s) required for the propagation of feature annotation.</text>
</comment>
<dbReference type="InterPro" id="IPR027397">
    <property type="entry name" value="Catenin-bd_sf"/>
</dbReference>
<dbReference type="SMART" id="SM00179">
    <property type="entry name" value="EGF_CA"/>
    <property type="match status" value="1"/>
</dbReference>
<dbReference type="InterPro" id="IPR000742">
    <property type="entry name" value="EGF"/>
</dbReference>
<feature type="disulfide bond" evidence="2">
    <location>
        <begin position="95"/>
        <end position="104"/>
    </location>
</feature>
<evidence type="ECO:0000256" key="4">
    <source>
        <dbReference type="SAM" id="Phobius"/>
    </source>
</evidence>
<dbReference type="SMART" id="SM00282">
    <property type="entry name" value="LamG"/>
    <property type="match status" value="2"/>
</dbReference>
<dbReference type="InterPro" id="IPR001881">
    <property type="entry name" value="EGF-like_Ca-bd_dom"/>
</dbReference>
<keyword evidence="2" id="KW-0245">EGF-like domain</keyword>
<keyword evidence="4" id="KW-0812">Transmembrane</keyword>
<keyword evidence="1 2" id="KW-1015">Disulfide bond</keyword>
<sequence>MVYGLSEEGAELTLAARWREGGYIPRRDLIARLGAHRSMLPDGAEIGFDPCAGAPCHHGGVCSPRLDVGNGLVTTESSATALTAPSVSHHFHCTCPTGFSGPQCQSQEDPCSPNPCLHQGTCHGDGLCICPPSRHGPRCELALACSSSPCHNGGTCQQTEGDFFCLCRPGFRGKLCQTTADSCRPNRCMHGGTCLPDGPAISVEFDGRSGLQKHQCVGMCAGYQCMCESSYYGRHCEHVTVGFKPYSFMSFPSELGGSTTDLSIVFSTLQSNALLVYNFGNVIGGRSDFVALELVQGRPTFSFGGVRTAVATVSAPQSVADGSWHKVSVVRNGRLSIFDVTELNEYVYKRGVSRSSLYLSSPAARLGSNVRNVTMATSPAPSSHLVTLGRSLSMEGRPMYVGGVPSIEPMVERPGQVGADDFVGCLHSVVVSGRRLDLATPLEMRHVGPGCPSSGPACPGHCLCDNGLVAHNCHSALEPIWISGDARVELVPQEKLRRGLWKGKARSLSLAVRTNKPQGQLLRAVTQAGDLTTLSIEGGRLVYRSTLKNGGQFRHEIDHVADGHWHAVVMTSGTPPAAINISLDGRWHALRGRPLHDFLDPYLSLLTIGGGFEGCVKLVAVNGEVQSANASTSYFQMVAHGPVRPGCQTEGHATAAPSTDPLNVGIMLVIVFFIILILVIFISFVVFRQRKMAKNHLKPNGTPYLASSPPHENGGPRNDSLYHEATSAEDLLRNHLAQELMPKKLKEREVPHRPDIIEKEVMNKSLMSPRMEDHMMPPKSSNNSLGILNITESEPPEHYDLENASSIAPSDIDIVYHYKAFRDGNFRKYKPNVTGYHKHRHGLGEGPTKMQNTPLARLSPSSELSQPRILTLQDLSGRPLQSALLAHSPTASLHSAGPQSASGLTAEEIQRLNVRPRNASLLSTLDAVSSSSDGNMENNKLSELENNPQMMEVPQSSSSESGNDSFTCSEYDYDNYEKVHRDYPQGNLIFSKLPEEDNENDGDSAKTYDGLDSFRGSLSTLVASDEEITYKPSNGGTMVSWDYLLNWGPNFQNLAGVFQDIAQLPDNPPTSSANHSEEMV</sequence>
<dbReference type="PANTHER" id="PTHR24044">
    <property type="entry name" value="NOTCH LIGAND FAMILY MEMBER"/>
    <property type="match status" value="1"/>
</dbReference>
<feature type="transmembrane region" description="Helical" evidence="4">
    <location>
        <begin position="664"/>
        <end position="687"/>
    </location>
</feature>
<organism evidence="7 8">
    <name type="scientific">Cordylochernes scorpioides</name>
    <dbReference type="NCBI Taxonomy" id="51811"/>
    <lineage>
        <taxon>Eukaryota</taxon>
        <taxon>Metazoa</taxon>
        <taxon>Ecdysozoa</taxon>
        <taxon>Arthropoda</taxon>
        <taxon>Chelicerata</taxon>
        <taxon>Arachnida</taxon>
        <taxon>Pseudoscorpiones</taxon>
        <taxon>Cheliferoidea</taxon>
        <taxon>Chernetidae</taxon>
        <taxon>Cordylochernes</taxon>
    </lineage>
</organism>
<dbReference type="CDD" id="cd00110">
    <property type="entry name" value="LamG"/>
    <property type="match status" value="2"/>
</dbReference>
<keyword evidence="4" id="KW-1133">Transmembrane helix</keyword>
<proteinExistence type="predicted"/>
<dbReference type="PROSITE" id="PS01186">
    <property type="entry name" value="EGF_2"/>
    <property type="match status" value="2"/>
</dbReference>
<dbReference type="PROSITE" id="PS50026">
    <property type="entry name" value="EGF_3"/>
    <property type="match status" value="3"/>
</dbReference>
<feature type="domain" description="Laminin G" evidence="5">
    <location>
        <begin position="238"/>
        <end position="451"/>
    </location>
</feature>
<dbReference type="EMBL" id="CP092865">
    <property type="protein sequence ID" value="UYV64339.1"/>
    <property type="molecule type" value="Genomic_DNA"/>
</dbReference>
<dbReference type="Gene3D" id="2.10.25.10">
    <property type="entry name" value="Laminin"/>
    <property type="match status" value="4"/>
</dbReference>
<evidence type="ECO:0000259" key="6">
    <source>
        <dbReference type="PROSITE" id="PS50026"/>
    </source>
</evidence>
<evidence type="ECO:0000256" key="3">
    <source>
        <dbReference type="SAM" id="MobiDB-lite"/>
    </source>
</evidence>
<feature type="domain" description="EGF-like" evidence="6">
    <location>
        <begin position="47"/>
        <end position="105"/>
    </location>
</feature>
<evidence type="ECO:0000256" key="1">
    <source>
        <dbReference type="ARBA" id="ARBA00023157"/>
    </source>
</evidence>
<keyword evidence="8" id="KW-1185">Reference proteome</keyword>
<dbReference type="CDD" id="cd00054">
    <property type="entry name" value="EGF_CA"/>
    <property type="match status" value="2"/>
</dbReference>
<dbReference type="SUPFAM" id="SSF57196">
    <property type="entry name" value="EGF/Laminin"/>
    <property type="match status" value="2"/>
</dbReference>